<dbReference type="OrthoDB" id="9129508at2"/>
<reference evidence="8 9" key="1">
    <citation type="submission" date="2017-03" db="EMBL/GenBank/DDBJ databases">
        <title>New species Polynucleobacter sp. MWH-EgelM1-30-B4.</title>
        <authorList>
            <person name="Hahn M.W."/>
        </authorList>
    </citation>
    <scope>NUCLEOTIDE SEQUENCE [LARGE SCALE GENOMIC DNA]</scope>
    <source>
        <strain evidence="8 9">MWH-EgelM1-30-B4</strain>
    </source>
</reference>
<evidence type="ECO:0000313" key="8">
    <source>
        <dbReference type="EMBL" id="OWF66211.1"/>
    </source>
</evidence>
<accession>A0A210RYZ9</accession>
<dbReference type="Pfam" id="PF02706">
    <property type="entry name" value="Wzz"/>
    <property type="match status" value="1"/>
</dbReference>
<proteinExistence type="predicted"/>
<keyword evidence="2" id="KW-1003">Cell membrane</keyword>
<evidence type="ECO:0000313" key="9">
    <source>
        <dbReference type="Proteomes" id="UP000196880"/>
    </source>
</evidence>
<feature type="transmembrane region" description="Helical" evidence="6">
    <location>
        <begin position="37"/>
        <end position="54"/>
    </location>
</feature>
<keyword evidence="5 6" id="KW-0472">Membrane</keyword>
<keyword evidence="3 6" id="KW-0812">Transmembrane</keyword>
<dbReference type="RefSeq" id="WP_087909010.1">
    <property type="nucleotide sequence ID" value="NZ_NAIA01000002.1"/>
</dbReference>
<gene>
    <name evidence="8" type="ORF">B6A14_03160</name>
</gene>
<dbReference type="Proteomes" id="UP000196880">
    <property type="component" value="Unassembled WGS sequence"/>
</dbReference>
<evidence type="ECO:0000256" key="1">
    <source>
        <dbReference type="ARBA" id="ARBA00004651"/>
    </source>
</evidence>
<comment type="caution">
    <text evidence="8">The sequence shown here is derived from an EMBL/GenBank/DDBJ whole genome shotgun (WGS) entry which is preliminary data.</text>
</comment>
<evidence type="ECO:0000256" key="3">
    <source>
        <dbReference type="ARBA" id="ARBA00022692"/>
    </source>
</evidence>
<dbReference type="InterPro" id="IPR050445">
    <property type="entry name" value="Bact_polysacc_biosynth/exp"/>
</dbReference>
<dbReference type="GO" id="GO:0005886">
    <property type="term" value="C:plasma membrane"/>
    <property type="evidence" value="ECO:0007669"/>
    <property type="project" value="UniProtKB-SubCell"/>
</dbReference>
<dbReference type="InterPro" id="IPR003856">
    <property type="entry name" value="LPS_length_determ_N"/>
</dbReference>
<evidence type="ECO:0000256" key="6">
    <source>
        <dbReference type="SAM" id="Phobius"/>
    </source>
</evidence>
<feature type="domain" description="Polysaccharide chain length determinant N-terminal" evidence="7">
    <location>
        <begin position="20"/>
        <end position="73"/>
    </location>
</feature>
<dbReference type="PANTHER" id="PTHR32309">
    <property type="entry name" value="TYROSINE-PROTEIN KINASE"/>
    <property type="match status" value="1"/>
</dbReference>
<protein>
    <recommendedName>
        <fullName evidence="7">Polysaccharide chain length determinant N-terminal domain-containing protein</fullName>
    </recommendedName>
</protein>
<keyword evidence="4 6" id="KW-1133">Transmembrane helix</keyword>
<name>A0A210RYZ9_9BURK</name>
<dbReference type="EMBL" id="NAIA01000002">
    <property type="protein sequence ID" value="OWF66211.1"/>
    <property type="molecule type" value="Genomic_DNA"/>
</dbReference>
<sequence>MRSIQEQNLRGEQDSSRDDESSLLDILRFLKDAYKTILVFGILGTVAAIAYLAITPKQYEASVKVAMAQISANNNIGPLGINIEEPALLISRLSSPTSYTPETLVACGLQDQANAALALSKVIKLIIPNRVANVVDLKTFGRSQQVAQDCALAVFELIKTSQAQIVAPYIEEAKIKLAQNEDRLQKAKEVVARSDKSGAAMSASYLSTRDEIRFLLDEITSLNNVVTSNQSRATRMVAPIYAGDAHIAPKKSIVLAAGVFGGLFLGLLIALVRQLVLKLKSPAGGVL</sequence>
<dbReference type="PANTHER" id="PTHR32309:SF31">
    <property type="entry name" value="CAPSULAR EXOPOLYSACCHARIDE FAMILY"/>
    <property type="match status" value="1"/>
</dbReference>
<evidence type="ECO:0000256" key="4">
    <source>
        <dbReference type="ARBA" id="ARBA00022989"/>
    </source>
</evidence>
<comment type="subcellular location">
    <subcellularLocation>
        <location evidence="1">Cell membrane</location>
        <topology evidence="1">Multi-pass membrane protein</topology>
    </subcellularLocation>
</comment>
<evidence type="ECO:0000259" key="7">
    <source>
        <dbReference type="Pfam" id="PF02706"/>
    </source>
</evidence>
<feature type="transmembrane region" description="Helical" evidence="6">
    <location>
        <begin position="253"/>
        <end position="272"/>
    </location>
</feature>
<evidence type="ECO:0000256" key="5">
    <source>
        <dbReference type="ARBA" id="ARBA00023136"/>
    </source>
</evidence>
<keyword evidence="9" id="KW-1185">Reference proteome</keyword>
<organism evidence="8 9">
    <name type="scientific">Polynucleobacter hirudinilacicola</name>
    <dbReference type="NCBI Taxonomy" id="1743166"/>
    <lineage>
        <taxon>Bacteria</taxon>
        <taxon>Pseudomonadati</taxon>
        <taxon>Pseudomonadota</taxon>
        <taxon>Betaproteobacteria</taxon>
        <taxon>Burkholderiales</taxon>
        <taxon>Burkholderiaceae</taxon>
        <taxon>Polynucleobacter</taxon>
    </lineage>
</organism>
<evidence type="ECO:0000256" key="2">
    <source>
        <dbReference type="ARBA" id="ARBA00022475"/>
    </source>
</evidence>
<dbReference type="AlphaFoldDB" id="A0A210RYZ9"/>